<accession>V9SG44</accession>
<evidence type="ECO:0000313" key="2">
    <source>
        <dbReference type="Proteomes" id="UP000232615"/>
    </source>
</evidence>
<protein>
    <recommendedName>
        <fullName evidence="3">Ankyrin repeat-containing protein</fullName>
    </recommendedName>
</protein>
<proteinExistence type="predicted"/>
<dbReference type="Proteomes" id="UP000232615">
    <property type="component" value="Segment"/>
</dbReference>
<keyword evidence="2" id="KW-1185">Reference proteome</keyword>
<dbReference type="PANTHER" id="PTHR46586:SF3">
    <property type="entry name" value="ANKYRIN REPEAT-CONTAINING PROTEIN"/>
    <property type="match status" value="1"/>
</dbReference>
<evidence type="ECO:0008006" key="3">
    <source>
        <dbReference type="Google" id="ProtNLM"/>
    </source>
</evidence>
<dbReference type="PANTHER" id="PTHR46586">
    <property type="entry name" value="ANKYRIN REPEAT-CONTAINING PROTEIN"/>
    <property type="match status" value="1"/>
</dbReference>
<sequence length="397" mass="45437">MDTVLGDKNLLGYVFSFLKQSDFIAPSMVSRFWRKHIQKRKRSDNWKIHSAFKNAIVKGQDSLVSFLIWNRAMKKSGWPIKWAAKTNNSRLVHELFASGYPITSNAFLPPSTQGNIEMLDLLQELGRCRDPILPLIKAAKSGQLSVIQWFEENYEHTNSSSTCKTLVPRAIKAHQNKLFDYLFDGAAMDRRSVLTMCLCAKNMELAERFWRNQDRKTIDLSECAAKNNLVALRWLCDVKGVTPKPSDVLDHLGRHEVLEYLLVEKGVALPHLVFEEALDCTDDVQVFELLLDSGCPFGEEEFHAAVQQSNVAALTVLKARNCPFSVSTVLSNADGTTFALHRWLRENGFHFPLTEEHLCMALQLRADEHVRYLLENNCPYDINNLDEYKKERLQTFL</sequence>
<dbReference type="Gene3D" id="1.25.40.20">
    <property type="entry name" value="Ankyrin repeat-containing domain"/>
    <property type="match status" value="1"/>
</dbReference>
<evidence type="ECO:0000313" key="1">
    <source>
        <dbReference type="EMBL" id="AHC54722.1"/>
    </source>
</evidence>
<organism evidence="1 2">
    <name type="scientific">Tunisvirus fontaine2</name>
    <dbReference type="NCBI Taxonomy" id="1421067"/>
    <lineage>
        <taxon>Viruses</taxon>
        <taxon>Varidnaviria</taxon>
        <taxon>Bamfordvirae</taxon>
        <taxon>Nucleocytoviricota</taxon>
        <taxon>Megaviricetes</taxon>
        <taxon>Pimascovirales</taxon>
        <taxon>Pimascovirales incertae sedis</taxon>
        <taxon>Marseilleviridae</taxon>
        <taxon>Losannavirus</taxon>
        <taxon>Losannavirus tunisense</taxon>
    </lineage>
</organism>
<dbReference type="EMBL" id="KF483846">
    <property type="protein sequence ID" value="AHC54722.1"/>
    <property type="molecule type" value="Genomic_DNA"/>
</dbReference>
<dbReference type="SUPFAM" id="SSF48403">
    <property type="entry name" value="Ankyrin repeat"/>
    <property type="match status" value="1"/>
</dbReference>
<reference evidence="1 2" key="1">
    <citation type="journal article" date="2014" name="Arch. Virol.">
        <title>Complete genome sequence of Tunisvirus, a new member of the proposed family Marseilleviridae.</title>
        <authorList>
            <person name="Aherfi S."/>
            <person name="Boughalmi M."/>
            <person name="Pagnier I."/>
            <person name="Fournous G."/>
            <person name="La Scola B."/>
            <person name="Raoult D."/>
            <person name="Colson P."/>
        </authorList>
    </citation>
    <scope>NUCLEOTIDE SEQUENCE [LARGE SCALE GENOMIC DNA]</scope>
    <source>
        <strain evidence="1 2">U484</strain>
    </source>
</reference>
<gene>
    <name evidence="1" type="ORF">TNS_ORF4</name>
</gene>
<dbReference type="InterPro" id="IPR036770">
    <property type="entry name" value="Ankyrin_rpt-contain_sf"/>
</dbReference>
<dbReference type="InterPro" id="IPR052050">
    <property type="entry name" value="SecEffector_AnkRepeat"/>
</dbReference>
<name>V9SG44_9VIRU</name>